<reference evidence="1" key="1">
    <citation type="submission" date="2023-03" db="EMBL/GenBank/DDBJ databases">
        <title>Massive genome expansion in bonnet fungi (Mycena s.s.) driven by repeated elements and novel gene families across ecological guilds.</title>
        <authorList>
            <consortium name="Lawrence Berkeley National Laboratory"/>
            <person name="Harder C.B."/>
            <person name="Miyauchi S."/>
            <person name="Viragh M."/>
            <person name="Kuo A."/>
            <person name="Thoen E."/>
            <person name="Andreopoulos B."/>
            <person name="Lu D."/>
            <person name="Skrede I."/>
            <person name="Drula E."/>
            <person name="Henrissat B."/>
            <person name="Morin E."/>
            <person name="Kohler A."/>
            <person name="Barry K."/>
            <person name="LaButti K."/>
            <person name="Morin E."/>
            <person name="Salamov A."/>
            <person name="Lipzen A."/>
            <person name="Mereny Z."/>
            <person name="Hegedus B."/>
            <person name="Baldrian P."/>
            <person name="Stursova M."/>
            <person name="Weitz H."/>
            <person name="Taylor A."/>
            <person name="Grigoriev I.V."/>
            <person name="Nagy L.G."/>
            <person name="Martin F."/>
            <person name="Kauserud H."/>
        </authorList>
    </citation>
    <scope>NUCLEOTIDE SEQUENCE</scope>
    <source>
        <strain evidence="1">CBHHK002</strain>
    </source>
</reference>
<dbReference type="Proteomes" id="UP001218218">
    <property type="component" value="Unassembled WGS sequence"/>
</dbReference>
<sequence length="147" mass="16565">MFDAAADIPQGEIKAYRSFAFSSALADPIHDPFFSVENAIGWITLRGYQLYLEHDDSDIRAYRTCIMMLSDDFLGHLFFSLDNTDAWINLIAFQFPCSLSGCILCELLCAFQGPLTVLPHGLSSKQSHLVYSIILYPIFVFLESIQP</sequence>
<evidence type="ECO:0000313" key="1">
    <source>
        <dbReference type="EMBL" id="KAJ7306791.1"/>
    </source>
</evidence>
<organism evidence="1 2">
    <name type="scientific">Mycena albidolilacea</name>
    <dbReference type="NCBI Taxonomy" id="1033008"/>
    <lineage>
        <taxon>Eukaryota</taxon>
        <taxon>Fungi</taxon>
        <taxon>Dikarya</taxon>
        <taxon>Basidiomycota</taxon>
        <taxon>Agaricomycotina</taxon>
        <taxon>Agaricomycetes</taxon>
        <taxon>Agaricomycetidae</taxon>
        <taxon>Agaricales</taxon>
        <taxon>Marasmiineae</taxon>
        <taxon>Mycenaceae</taxon>
        <taxon>Mycena</taxon>
    </lineage>
</organism>
<keyword evidence="2" id="KW-1185">Reference proteome</keyword>
<dbReference type="EMBL" id="JARIHO010000091">
    <property type="protein sequence ID" value="KAJ7306791.1"/>
    <property type="molecule type" value="Genomic_DNA"/>
</dbReference>
<dbReference type="AlphaFoldDB" id="A0AAD6Z4W7"/>
<comment type="caution">
    <text evidence="1">The sequence shown here is derived from an EMBL/GenBank/DDBJ whole genome shotgun (WGS) entry which is preliminary data.</text>
</comment>
<accession>A0AAD6Z4W7</accession>
<gene>
    <name evidence="1" type="ORF">DFH08DRAFT_975830</name>
</gene>
<proteinExistence type="predicted"/>
<name>A0AAD6Z4W7_9AGAR</name>
<evidence type="ECO:0000313" key="2">
    <source>
        <dbReference type="Proteomes" id="UP001218218"/>
    </source>
</evidence>
<protein>
    <submittedName>
        <fullName evidence="1">Uncharacterized protein</fullName>
    </submittedName>
</protein>